<organism evidence="13 14">
    <name type="scientific">Anoxybacillus flavithermus (strain DSM 21510 / WK1)</name>
    <dbReference type="NCBI Taxonomy" id="491915"/>
    <lineage>
        <taxon>Bacteria</taxon>
        <taxon>Bacillati</taxon>
        <taxon>Bacillota</taxon>
        <taxon>Bacilli</taxon>
        <taxon>Bacillales</taxon>
        <taxon>Anoxybacillaceae</taxon>
        <taxon>Anoxybacillus</taxon>
    </lineage>
</organism>
<dbReference type="InterPro" id="IPR033132">
    <property type="entry name" value="GH_1_N_CS"/>
</dbReference>
<evidence type="ECO:0000256" key="1">
    <source>
        <dbReference type="ARBA" id="ARBA00000448"/>
    </source>
</evidence>
<feature type="binding site" evidence="10">
    <location>
        <begin position="419"/>
        <end position="420"/>
    </location>
    <ligand>
        <name>substrate</name>
    </ligand>
</feature>
<dbReference type="HOGENOM" id="CLU_001859_1_3_9"/>
<dbReference type="InterPro" id="IPR001360">
    <property type="entry name" value="Glyco_hydro_1"/>
</dbReference>
<reference evidence="13 14" key="1">
    <citation type="journal article" date="2008" name="Genome Biol.">
        <title>Encapsulated in silica: genome, proteome and physiology of the thermophilic bacterium Anoxybacillus flavithermus WK1.</title>
        <authorList>
            <person name="Saw J.H."/>
            <person name="Mountain B.W."/>
            <person name="Feng L."/>
            <person name="Omelchenko M.V."/>
            <person name="Hou S."/>
            <person name="Saito J.A."/>
            <person name="Stott M.B."/>
            <person name="Li D."/>
            <person name="Zhao G."/>
            <person name="Wu J."/>
            <person name="Galperin M.Y."/>
            <person name="Koonin E.V."/>
            <person name="Makarova K.S."/>
            <person name="Wolf Y.I."/>
            <person name="Rigden D.J."/>
            <person name="Dunfield P.F."/>
            <person name="Wang L."/>
            <person name="Alam M."/>
        </authorList>
    </citation>
    <scope>NUCLEOTIDE SEQUENCE [LARGE SCALE GENOMIC DNA]</scope>
    <source>
        <strain evidence="14">DSM 21510 / WK1</strain>
    </source>
</reference>
<feature type="binding site" evidence="10">
    <location>
        <position position="174"/>
    </location>
    <ligand>
        <name>substrate</name>
    </ligand>
</feature>
<dbReference type="KEGG" id="afl:Aflv_2360"/>
<feature type="binding site" evidence="10">
    <location>
        <position position="130"/>
    </location>
    <ligand>
        <name>substrate</name>
    </ligand>
</feature>
<dbReference type="Proteomes" id="UP000000742">
    <property type="component" value="Chromosome"/>
</dbReference>
<dbReference type="STRING" id="491915.Aflv_2360"/>
<dbReference type="PROSITE" id="PS00653">
    <property type="entry name" value="GLYCOSYL_HYDROL_F1_2"/>
    <property type="match status" value="1"/>
</dbReference>
<keyword evidence="5" id="KW-0136">Cellulose degradation</keyword>
<dbReference type="Gene3D" id="3.20.20.80">
    <property type="entry name" value="Glycosidases"/>
    <property type="match status" value="1"/>
</dbReference>
<accession>B7GM33</accession>
<evidence type="ECO:0000256" key="8">
    <source>
        <dbReference type="ARBA" id="ARBA00023326"/>
    </source>
</evidence>
<evidence type="ECO:0000256" key="5">
    <source>
        <dbReference type="ARBA" id="ARBA00023001"/>
    </source>
</evidence>
<dbReference type="PANTHER" id="PTHR10353">
    <property type="entry name" value="GLYCOSYL HYDROLASE"/>
    <property type="match status" value="1"/>
</dbReference>
<dbReference type="InterPro" id="IPR017736">
    <property type="entry name" value="Glyco_hydro_1_beta-glucosidase"/>
</dbReference>
<evidence type="ECO:0000313" key="14">
    <source>
        <dbReference type="Proteomes" id="UP000000742"/>
    </source>
</evidence>
<dbReference type="SMR" id="B7GM33"/>
<protein>
    <recommendedName>
        <fullName evidence="3 12">Beta-glucosidase</fullName>
        <ecNumber evidence="3 12">3.2.1.21</ecNumber>
    </recommendedName>
</protein>
<dbReference type="EC" id="3.2.1.21" evidence="3 12"/>
<keyword evidence="8" id="KW-0624">Polysaccharide degradation</keyword>
<sequence length="461" mass="53523">MLTKKFVGGLKMLQFPKDFMWGAATSSYQIEGTATGEEKIYSIWDHFSRIPGKVANGDNGDIAIDHYNRYVEDVSLMKTLHLKGYRFSTSWARLYSGMPGKFSEKGLDFYKRLVNELLENDIEPMLTIYHWDMPQALQEKGGWENRDIVYYFQEYASFLYENLGDVVKKWITHNEPWVVTYLGYGNGEHAPGIQSFKSFLAAAHHVLLSHGEAVKAFRSIGPKDGEIGITLNLTPGYAVDLKDERAVDAARKWDGFMNRWFLDPVFKGKYPTDMLEVYKDYLPDVYKEGDLQTIQQPIDFFGFNYYSTATLKDWKKGEREPIVFEHVSTGRPVTDMNWEVNPNGLFDLLVRLKKDYGDIPLYITENGAAYKDFVNEDGKVEDDERITYIQEHLMACHRAIEQGVKLKGYYVWSLFDNFEWAFGYDKRFGIVYVDYETLERIPKKSALWYKETIMNNGLIDQ</sequence>
<dbReference type="SUPFAM" id="SSF51445">
    <property type="entry name" value="(Trans)glycosidases"/>
    <property type="match status" value="1"/>
</dbReference>
<evidence type="ECO:0000256" key="6">
    <source>
        <dbReference type="ARBA" id="ARBA00023277"/>
    </source>
</evidence>
<keyword evidence="7 12" id="KW-0326">Glycosidase</keyword>
<evidence type="ECO:0000256" key="11">
    <source>
        <dbReference type="PROSITE-ProRule" id="PRU10055"/>
    </source>
</evidence>
<dbReference type="InterPro" id="IPR017853">
    <property type="entry name" value="GH"/>
</dbReference>
<dbReference type="InterPro" id="IPR018120">
    <property type="entry name" value="Glyco_hydro_1_AS"/>
</dbReference>
<dbReference type="CAZy" id="GH1">
    <property type="family name" value="Glycoside Hydrolase Family 1"/>
</dbReference>
<dbReference type="Pfam" id="PF00232">
    <property type="entry name" value="Glyco_hydro_1"/>
    <property type="match status" value="1"/>
</dbReference>
<dbReference type="PROSITE" id="PS00572">
    <property type="entry name" value="GLYCOSYL_HYDROL_F1_1"/>
    <property type="match status" value="1"/>
</dbReference>
<dbReference type="eggNOG" id="COG2723">
    <property type="taxonomic scope" value="Bacteria"/>
</dbReference>
<dbReference type="GO" id="GO:0008422">
    <property type="term" value="F:beta-glucosidase activity"/>
    <property type="evidence" value="ECO:0007669"/>
    <property type="project" value="UniProtKB-EC"/>
</dbReference>
<dbReference type="EMBL" id="CP000922">
    <property type="protein sequence ID" value="ACJ34717.1"/>
    <property type="molecule type" value="Genomic_DNA"/>
</dbReference>
<comment type="similarity">
    <text evidence="2 12">Belongs to the glycosyl hydrolase 1 family.</text>
</comment>
<dbReference type="FunFam" id="3.20.20.80:FF:000004">
    <property type="entry name" value="Beta-glucosidase 6-phospho-beta-glucosidase"/>
    <property type="match status" value="1"/>
</dbReference>
<feature type="binding site" evidence="10">
    <location>
        <position position="306"/>
    </location>
    <ligand>
        <name>substrate</name>
    </ligand>
</feature>
<feature type="binding site" evidence="10">
    <location>
        <position position="29"/>
    </location>
    <ligand>
        <name>substrate</name>
    </ligand>
</feature>
<dbReference type="GO" id="GO:0005829">
    <property type="term" value="C:cytosol"/>
    <property type="evidence" value="ECO:0007669"/>
    <property type="project" value="TreeGrafter"/>
</dbReference>
<evidence type="ECO:0000256" key="7">
    <source>
        <dbReference type="ARBA" id="ARBA00023295"/>
    </source>
</evidence>
<feature type="active site" description="Proton donor" evidence="9">
    <location>
        <position position="175"/>
    </location>
</feature>
<dbReference type="NCBIfam" id="TIGR03356">
    <property type="entry name" value="BGL"/>
    <property type="match status" value="1"/>
</dbReference>
<evidence type="ECO:0000256" key="4">
    <source>
        <dbReference type="ARBA" id="ARBA00022801"/>
    </source>
</evidence>
<feature type="active site" description="Nucleophile" evidence="9 11">
    <location>
        <position position="365"/>
    </location>
</feature>
<keyword evidence="6" id="KW-0119">Carbohydrate metabolism</keyword>
<name>B7GM33_ANOFW</name>
<dbReference type="GO" id="GO:0030245">
    <property type="term" value="P:cellulose catabolic process"/>
    <property type="evidence" value="ECO:0007669"/>
    <property type="project" value="UniProtKB-KW"/>
</dbReference>
<proteinExistence type="inferred from homology"/>
<evidence type="ECO:0000313" key="13">
    <source>
        <dbReference type="EMBL" id="ACJ34717.1"/>
    </source>
</evidence>
<evidence type="ECO:0000256" key="3">
    <source>
        <dbReference type="ARBA" id="ARBA00012744"/>
    </source>
</evidence>
<evidence type="ECO:0000256" key="12">
    <source>
        <dbReference type="RuleBase" id="RU361175"/>
    </source>
</evidence>
<evidence type="ECO:0000256" key="10">
    <source>
        <dbReference type="PIRSR" id="PIRSR617736-2"/>
    </source>
</evidence>
<feature type="binding site" evidence="10">
    <location>
        <position position="412"/>
    </location>
    <ligand>
        <name>substrate</name>
    </ligand>
</feature>
<dbReference type="AlphaFoldDB" id="B7GM33"/>
<dbReference type="PRINTS" id="PR00131">
    <property type="entry name" value="GLHYDRLASE1"/>
</dbReference>
<comment type="catalytic activity">
    <reaction evidence="1 12">
        <text>Hydrolysis of terminal, non-reducing beta-D-glucosyl residues with release of beta-D-glucose.</text>
        <dbReference type="EC" id="3.2.1.21"/>
    </reaction>
</comment>
<dbReference type="PANTHER" id="PTHR10353:SF36">
    <property type="entry name" value="LP05116P"/>
    <property type="match status" value="1"/>
</dbReference>
<evidence type="ECO:0000256" key="2">
    <source>
        <dbReference type="ARBA" id="ARBA00010838"/>
    </source>
</evidence>
<evidence type="ECO:0000256" key="9">
    <source>
        <dbReference type="PIRSR" id="PIRSR617736-1"/>
    </source>
</evidence>
<keyword evidence="4 12" id="KW-0378">Hydrolase</keyword>
<gene>
    <name evidence="13" type="ordered locus">Aflv_2360</name>
</gene>